<reference evidence="2 3" key="1">
    <citation type="journal article" date="2020" name="Syst. Appl. Microbiol.">
        <title>Alienimonas chondri sp. nov., a novel planctomycete isolated from the biofilm of the red alga Chondrus crispus.</title>
        <authorList>
            <person name="Vitorino I."/>
            <person name="Albuquerque L."/>
            <person name="Wiegand S."/>
            <person name="Kallscheuer N."/>
            <person name="da Costa M.S."/>
            <person name="Lobo-da-Cunha A."/>
            <person name="Jogler C."/>
            <person name="Lage O.M."/>
        </authorList>
    </citation>
    <scope>NUCLEOTIDE SEQUENCE [LARGE SCALE GENOMIC DNA]</scope>
    <source>
        <strain evidence="2 3">LzC2</strain>
    </source>
</reference>
<protein>
    <submittedName>
        <fullName evidence="2">Uncharacterized protein</fullName>
    </submittedName>
</protein>
<evidence type="ECO:0000256" key="1">
    <source>
        <dbReference type="SAM" id="MobiDB-lite"/>
    </source>
</evidence>
<organism evidence="2 3">
    <name type="scientific">Alienimonas chondri</name>
    <dbReference type="NCBI Taxonomy" id="2681879"/>
    <lineage>
        <taxon>Bacteria</taxon>
        <taxon>Pseudomonadati</taxon>
        <taxon>Planctomycetota</taxon>
        <taxon>Planctomycetia</taxon>
        <taxon>Planctomycetales</taxon>
        <taxon>Planctomycetaceae</taxon>
        <taxon>Alienimonas</taxon>
    </lineage>
</organism>
<comment type="caution">
    <text evidence="2">The sequence shown here is derived from an EMBL/GenBank/DDBJ whole genome shotgun (WGS) entry which is preliminary data.</text>
</comment>
<feature type="region of interest" description="Disordered" evidence="1">
    <location>
        <begin position="231"/>
        <end position="253"/>
    </location>
</feature>
<accession>A0ABX1VF59</accession>
<dbReference type="Proteomes" id="UP000609651">
    <property type="component" value="Unassembled WGS sequence"/>
</dbReference>
<sequence length="253" mass="28096">MKNRQARQPVDSIEYLHAAATLACIRGGRRYRIDRSELSEAFYVKVFRPAGSPSPLDGAPASGSAPPNGDGEPGEVEKQSGAWWGTRVAAHQPVYRCSQDYAQIHVPREVADPAELDDAEQSLIAAIERGGRVVADPDEVREAMFEAFRGKRDGTERSGPAGARWRWREETLRWKLLSIDGVPAAEMPGDIRRAIAVFVPPDAPDVRLTPREQSEVRRRLNARARWTYEEQVAGRHSLPERRGGPGRAEAAER</sequence>
<name>A0ABX1VF59_9PLAN</name>
<gene>
    <name evidence="2" type="ORF">LzC2_22300</name>
</gene>
<feature type="compositionally biased region" description="Basic and acidic residues" evidence="1">
    <location>
        <begin position="237"/>
        <end position="253"/>
    </location>
</feature>
<feature type="region of interest" description="Disordered" evidence="1">
    <location>
        <begin position="49"/>
        <end position="79"/>
    </location>
</feature>
<evidence type="ECO:0000313" key="3">
    <source>
        <dbReference type="Proteomes" id="UP000609651"/>
    </source>
</evidence>
<dbReference type="RefSeq" id="WP_171186888.1">
    <property type="nucleotide sequence ID" value="NZ_WTPX01000064.1"/>
</dbReference>
<keyword evidence="3" id="KW-1185">Reference proteome</keyword>
<proteinExistence type="predicted"/>
<dbReference type="EMBL" id="WTPX01000064">
    <property type="protein sequence ID" value="NNJ26150.1"/>
    <property type="molecule type" value="Genomic_DNA"/>
</dbReference>
<evidence type="ECO:0000313" key="2">
    <source>
        <dbReference type="EMBL" id="NNJ26150.1"/>
    </source>
</evidence>